<evidence type="ECO:0000313" key="2">
    <source>
        <dbReference type="Proteomes" id="UP000266389"/>
    </source>
</evidence>
<accession>A0A395M1A7</accession>
<organism evidence="1 2">
    <name type="scientific">Candidatus Thermochlorobacter aerophilus</name>
    <dbReference type="NCBI Taxonomy" id="1868324"/>
    <lineage>
        <taxon>Bacteria</taxon>
        <taxon>Pseudomonadati</taxon>
        <taxon>Chlorobiota</taxon>
        <taxon>Chlorobiia</taxon>
        <taxon>Chlorobiales</taxon>
        <taxon>Candidatus Thermochlorobacteriaceae</taxon>
        <taxon>Candidatus Thermochlorobacter</taxon>
    </lineage>
</organism>
<dbReference type="EMBL" id="PHFL01000039">
    <property type="protein sequence ID" value="RFM24575.1"/>
    <property type="molecule type" value="Genomic_DNA"/>
</dbReference>
<comment type="caution">
    <text evidence="1">The sequence shown here is derived from an EMBL/GenBank/DDBJ whole genome shotgun (WGS) entry which is preliminary data.</text>
</comment>
<reference evidence="1 2" key="1">
    <citation type="journal article" date="2011" name="ISME J.">
        <title>Community ecology of hot spring cyanobacterial mats: predominant populations and their functional potential.</title>
        <authorList>
            <person name="Klatt C.G."/>
            <person name="Wood J.M."/>
            <person name="Rusch D.B."/>
            <person name="Bateson M.M."/>
            <person name="Hamamura N."/>
            <person name="Heidelberg J.F."/>
            <person name="Grossman A.R."/>
            <person name="Bhaya D."/>
            <person name="Cohan F.M."/>
            <person name="Kuhl M."/>
            <person name="Bryant D.A."/>
            <person name="Ward D.M."/>
        </authorList>
    </citation>
    <scope>NUCLEOTIDE SEQUENCE [LARGE SCALE GENOMIC DNA]</scope>
    <source>
        <strain evidence="1">OS</strain>
    </source>
</reference>
<gene>
    <name evidence="1" type="ORF">D0433_06215</name>
</gene>
<evidence type="ECO:0000313" key="1">
    <source>
        <dbReference type="EMBL" id="RFM24575.1"/>
    </source>
</evidence>
<proteinExistence type="predicted"/>
<dbReference type="Proteomes" id="UP000266389">
    <property type="component" value="Unassembled WGS sequence"/>
</dbReference>
<protein>
    <submittedName>
        <fullName evidence="1">Uncharacterized protein</fullName>
    </submittedName>
</protein>
<name>A0A395M1A7_9BACT</name>
<sequence length="96" mass="11026">MRKQDILQELEDIAKRLGYRLRYEKGNFVGGDCRVRQEKILVINKFLPIEGRIATLARALSRIGVEGLFITPQVRKLIDEESAQKNRSSFAQHSTP</sequence>
<dbReference type="AlphaFoldDB" id="A0A395M1A7"/>